<proteinExistence type="predicted"/>
<feature type="compositionally biased region" description="Acidic residues" evidence="1">
    <location>
        <begin position="35"/>
        <end position="53"/>
    </location>
</feature>
<accession>A0A225WJP3</accession>
<keyword evidence="3" id="KW-1185">Reference proteome</keyword>
<dbReference type="EMBL" id="NBNE01000819">
    <property type="protein sequence ID" value="OWZ17070.1"/>
    <property type="molecule type" value="Genomic_DNA"/>
</dbReference>
<dbReference type="OrthoDB" id="129434at2759"/>
<dbReference type="AlphaFoldDB" id="A0A225WJP3"/>
<feature type="region of interest" description="Disordered" evidence="1">
    <location>
        <begin position="1"/>
        <end position="137"/>
    </location>
</feature>
<feature type="compositionally biased region" description="Pro residues" evidence="1">
    <location>
        <begin position="1"/>
        <end position="28"/>
    </location>
</feature>
<dbReference type="Proteomes" id="UP000198211">
    <property type="component" value="Unassembled WGS sequence"/>
</dbReference>
<evidence type="ECO:0000313" key="3">
    <source>
        <dbReference type="Proteomes" id="UP000198211"/>
    </source>
</evidence>
<evidence type="ECO:0000256" key="1">
    <source>
        <dbReference type="SAM" id="MobiDB-lite"/>
    </source>
</evidence>
<sequence>MPKPEWSPPSSPPRSPPLKTPRGSPPTSPSRDQDNSEIEGSEGGDDADCEELEDKGKIPGGGGDDHDDDGSPHRRNGSTPSTPPAGNSPPSGNESATPPPSPHGSPGGGSPGGTPGGSSPGGSSSGGGSLLQLNPPLVPPGASVPSYSVVRVFTAAEIFPWDPTIVGSVPIIAMIQATLTKRLPIPYGFLYSARMPLVQAPIPRTGYRFELITGANVLALLATEPWLVLRNRPTPLTFDHNLHRRANTPLWRIAVSYAGLEADHLQAYWKSTHYLEITKVMYASDSDLHNYHHDRRQRRIRVGDRWRKPLGACLPMMRNQWDDIDLLLDPYVLHLPTPQDRIRWYPGSVSSTANLTQPAANFPEPTDLITALFECDHANLWRNHFRDQPTDHPSLQIPRLVYKFNPPTDPTSLRGRPPRSPLAIPRSRFLPICSIVCQSQQHFCLFALVVALTG</sequence>
<gene>
    <name evidence="2" type="ORF">PHMEG_0009040</name>
</gene>
<feature type="compositionally biased region" description="Gly residues" evidence="1">
    <location>
        <begin position="105"/>
        <end position="129"/>
    </location>
</feature>
<comment type="caution">
    <text evidence="2">The sequence shown here is derived from an EMBL/GenBank/DDBJ whole genome shotgun (WGS) entry which is preliminary data.</text>
</comment>
<evidence type="ECO:0000313" key="2">
    <source>
        <dbReference type="EMBL" id="OWZ17070.1"/>
    </source>
</evidence>
<protein>
    <submittedName>
        <fullName evidence="2">Uncharacterized protein</fullName>
    </submittedName>
</protein>
<name>A0A225WJP3_9STRA</name>
<reference evidence="3" key="1">
    <citation type="submission" date="2017-03" db="EMBL/GenBank/DDBJ databases">
        <title>Phytopthora megakarya and P. palmivora, two closely related causual agents of cacao black pod achieved similar genome size and gene model numbers by different mechanisms.</title>
        <authorList>
            <person name="Ali S."/>
            <person name="Shao J."/>
            <person name="Larry D.J."/>
            <person name="Kronmiller B."/>
            <person name="Shen D."/>
            <person name="Strem M.D."/>
            <person name="Melnick R.L."/>
            <person name="Guiltinan M.J."/>
            <person name="Tyler B.M."/>
            <person name="Meinhardt L.W."/>
            <person name="Bailey B.A."/>
        </authorList>
    </citation>
    <scope>NUCLEOTIDE SEQUENCE [LARGE SCALE GENOMIC DNA]</scope>
    <source>
        <strain evidence="3">zdho120</strain>
    </source>
</reference>
<organism evidence="2 3">
    <name type="scientific">Phytophthora megakarya</name>
    <dbReference type="NCBI Taxonomy" id="4795"/>
    <lineage>
        <taxon>Eukaryota</taxon>
        <taxon>Sar</taxon>
        <taxon>Stramenopiles</taxon>
        <taxon>Oomycota</taxon>
        <taxon>Peronosporomycetes</taxon>
        <taxon>Peronosporales</taxon>
        <taxon>Peronosporaceae</taxon>
        <taxon>Phytophthora</taxon>
    </lineage>
</organism>